<accession>S4RJC0</accession>
<comment type="similarity">
    <text evidence="1">Belongs to the HEBP family.</text>
</comment>
<evidence type="ECO:0000256" key="2">
    <source>
        <dbReference type="SAM" id="MobiDB-lite"/>
    </source>
</evidence>
<dbReference type="PANTHER" id="PTHR11220:SF7">
    <property type="entry name" value="SOUL PROTEIN"/>
    <property type="match status" value="1"/>
</dbReference>
<evidence type="ECO:0000313" key="3">
    <source>
        <dbReference type="Ensembl" id="ENSPMAP00000005302.1"/>
    </source>
</evidence>
<dbReference type="InterPro" id="IPR006917">
    <property type="entry name" value="SOUL_heme-bd"/>
</dbReference>
<proteinExistence type="inferred from homology"/>
<dbReference type="STRING" id="7757.ENSPMAP00000005302"/>
<sequence>QLLITMDDLDTMSEETKEGSNCTSGEGVDNASGLMDNRSNEAMEERLFNYWEDIARTHQVVVPREMAQPIQQMSMNNHPETRELNPYTVIQRNETMIRDLVEEREYPAGWWACVTTKEDTYEQSICYAFMKIMRYICRDNSTGSYLGMTIPIVTTVQVDEATGTLFHHVVVGYRLPVHLQGEPPTPFDPTVSIEERPAMRVYTREFSGATNETTIMRQVNELTQILGPSELYNTETHFIAAYNNPAAANRRNEIWFIRR</sequence>
<dbReference type="PANTHER" id="PTHR11220">
    <property type="entry name" value="HEME-BINDING PROTEIN-RELATED"/>
    <property type="match status" value="1"/>
</dbReference>
<evidence type="ECO:0000256" key="1">
    <source>
        <dbReference type="ARBA" id="ARBA00009817"/>
    </source>
</evidence>
<name>S4RJC0_PETMA</name>
<dbReference type="Gene3D" id="3.20.80.10">
    <property type="entry name" value="Regulatory factor, effector binding domain"/>
    <property type="match status" value="1"/>
</dbReference>
<reference evidence="3" key="1">
    <citation type="submission" date="2025-08" db="UniProtKB">
        <authorList>
            <consortium name="Ensembl"/>
        </authorList>
    </citation>
    <scope>IDENTIFICATION</scope>
</reference>
<reference evidence="3" key="2">
    <citation type="submission" date="2025-09" db="UniProtKB">
        <authorList>
            <consortium name="Ensembl"/>
        </authorList>
    </citation>
    <scope>IDENTIFICATION</scope>
</reference>
<dbReference type="HOGENOM" id="CLU_068699_2_1_1"/>
<dbReference type="SUPFAM" id="SSF55136">
    <property type="entry name" value="Probable bacterial effector-binding domain"/>
    <property type="match status" value="1"/>
</dbReference>
<feature type="region of interest" description="Disordered" evidence="2">
    <location>
        <begin position="1"/>
        <end position="35"/>
    </location>
</feature>
<dbReference type="GO" id="GO:0020037">
    <property type="term" value="F:heme binding"/>
    <property type="evidence" value="ECO:0007669"/>
    <property type="project" value="TreeGrafter"/>
</dbReference>
<dbReference type="OMA" id="ETGGCRM"/>
<organism evidence="3">
    <name type="scientific">Petromyzon marinus</name>
    <name type="common">Sea lamprey</name>
    <dbReference type="NCBI Taxonomy" id="7757"/>
    <lineage>
        <taxon>Eukaryota</taxon>
        <taxon>Metazoa</taxon>
        <taxon>Chordata</taxon>
        <taxon>Craniata</taxon>
        <taxon>Vertebrata</taxon>
        <taxon>Cyclostomata</taxon>
        <taxon>Hyperoartia</taxon>
        <taxon>Petromyzontiformes</taxon>
        <taxon>Petromyzontidae</taxon>
        <taxon>Petromyzon</taxon>
    </lineage>
</organism>
<dbReference type="Ensembl" id="ENSPMAT00000005321.1">
    <property type="protein sequence ID" value="ENSPMAP00000005302.1"/>
    <property type="gene ID" value="ENSPMAG00000004837.1"/>
</dbReference>
<dbReference type="InterPro" id="IPR011256">
    <property type="entry name" value="Reg_factor_effector_dom_sf"/>
</dbReference>
<dbReference type="Pfam" id="PF04832">
    <property type="entry name" value="SOUL"/>
    <property type="match status" value="1"/>
</dbReference>
<dbReference type="GeneTree" id="ENSGT00940000164539"/>
<protein>
    <submittedName>
        <fullName evidence="3">Heme-binding protein soul3</fullName>
    </submittedName>
</protein>
<dbReference type="AlphaFoldDB" id="S4RJC0"/>